<dbReference type="SUPFAM" id="SSF52540">
    <property type="entry name" value="P-loop containing nucleoside triphosphate hydrolases"/>
    <property type="match status" value="1"/>
</dbReference>
<dbReference type="InterPro" id="IPR011545">
    <property type="entry name" value="DEAD/DEAH_box_helicase_dom"/>
</dbReference>
<keyword evidence="3 6" id="KW-0347">Helicase</keyword>
<reference evidence="10 11" key="1">
    <citation type="submission" date="2022-10" db="EMBL/GenBank/DDBJ databases">
        <title>Alteromonas sp. chi3 Genome sequencing.</title>
        <authorList>
            <person name="Park S."/>
        </authorList>
    </citation>
    <scope>NUCLEOTIDE SEQUENCE [LARGE SCALE GENOMIC DNA]</scope>
    <source>
        <strain evidence="11">chi3</strain>
    </source>
</reference>
<dbReference type="PROSITE" id="PS51194">
    <property type="entry name" value="HELICASE_CTER"/>
    <property type="match status" value="1"/>
</dbReference>
<dbReference type="PANTHER" id="PTHR47959:SF17">
    <property type="entry name" value="ATP-DEPENDENT RNA HELICASE DEAD BOX FAMILY"/>
    <property type="match status" value="1"/>
</dbReference>
<evidence type="ECO:0000256" key="4">
    <source>
        <dbReference type="ARBA" id="ARBA00022840"/>
    </source>
</evidence>
<dbReference type="InterPro" id="IPR044742">
    <property type="entry name" value="DEAD/DEAH_RhlB"/>
</dbReference>
<dbReference type="PANTHER" id="PTHR47959">
    <property type="entry name" value="ATP-DEPENDENT RNA HELICASE RHLE-RELATED"/>
    <property type="match status" value="1"/>
</dbReference>
<accession>A0ABT5L1T8</accession>
<dbReference type="InterPro" id="IPR014001">
    <property type="entry name" value="Helicase_ATP-bd"/>
</dbReference>
<comment type="similarity">
    <text evidence="5 6">Belongs to the DEAD box helicase family.</text>
</comment>
<dbReference type="Pfam" id="PF00270">
    <property type="entry name" value="DEAD"/>
    <property type="match status" value="1"/>
</dbReference>
<gene>
    <name evidence="10" type="ORF">OIK42_09525</name>
</gene>
<dbReference type="Pfam" id="PF00271">
    <property type="entry name" value="Helicase_C"/>
    <property type="match status" value="1"/>
</dbReference>
<dbReference type="SMART" id="SM00487">
    <property type="entry name" value="DEXDc"/>
    <property type="match status" value="1"/>
</dbReference>
<feature type="compositionally biased region" description="Basic residues" evidence="7">
    <location>
        <begin position="384"/>
        <end position="395"/>
    </location>
</feature>
<keyword evidence="1 6" id="KW-0547">Nucleotide-binding</keyword>
<evidence type="ECO:0000256" key="1">
    <source>
        <dbReference type="ARBA" id="ARBA00022741"/>
    </source>
</evidence>
<name>A0ABT5L1T8_9ALTE</name>
<organism evidence="10 11">
    <name type="scientific">Alteromonas gilva</name>
    <dbReference type="NCBI Taxonomy" id="2987522"/>
    <lineage>
        <taxon>Bacteria</taxon>
        <taxon>Pseudomonadati</taxon>
        <taxon>Pseudomonadota</taxon>
        <taxon>Gammaproteobacteria</taxon>
        <taxon>Alteromonadales</taxon>
        <taxon>Alteromonadaceae</taxon>
        <taxon>Alteromonas/Salinimonas group</taxon>
        <taxon>Alteromonas</taxon>
    </lineage>
</organism>
<dbReference type="CDD" id="cd18787">
    <property type="entry name" value="SF2_C_DEAD"/>
    <property type="match status" value="1"/>
</dbReference>
<dbReference type="SMART" id="SM00490">
    <property type="entry name" value="HELICc"/>
    <property type="match status" value="1"/>
</dbReference>
<dbReference type="GO" id="GO:0004386">
    <property type="term" value="F:helicase activity"/>
    <property type="evidence" value="ECO:0007669"/>
    <property type="project" value="UniProtKB-KW"/>
</dbReference>
<comment type="caution">
    <text evidence="10">The sequence shown here is derived from an EMBL/GenBank/DDBJ whole genome shotgun (WGS) entry which is preliminary data.</text>
</comment>
<evidence type="ECO:0000259" key="8">
    <source>
        <dbReference type="PROSITE" id="PS51192"/>
    </source>
</evidence>
<evidence type="ECO:0000259" key="9">
    <source>
        <dbReference type="PROSITE" id="PS51194"/>
    </source>
</evidence>
<dbReference type="Gene3D" id="3.40.50.300">
    <property type="entry name" value="P-loop containing nucleotide triphosphate hydrolases"/>
    <property type="match status" value="2"/>
</dbReference>
<dbReference type="RefSeq" id="WP_273640031.1">
    <property type="nucleotide sequence ID" value="NZ_JAQQXP010000001.1"/>
</dbReference>
<feature type="domain" description="Helicase ATP-binding" evidence="8">
    <location>
        <begin position="32"/>
        <end position="207"/>
    </location>
</feature>
<evidence type="ECO:0000256" key="5">
    <source>
        <dbReference type="ARBA" id="ARBA00038437"/>
    </source>
</evidence>
<dbReference type="Proteomes" id="UP001218788">
    <property type="component" value="Unassembled WGS sequence"/>
</dbReference>
<protein>
    <submittedName>
        <fullName evidence="10">DEAD/DEAH box helicase</fullName>
    </submittedName>
</protein>
<dbReference type="PROSITE" id="PS00039">
    <property type="entry name" value="DEAD_ATP_HELICASE"/>
    <property type="match status" value="1"/>
</dbReference>
<dbReference type="InterPro" id="IPR050079">
    <property type="entry name" value="DEAD_box_RNA_helicase"/>
</dbReference>
<evidence type="ECO:0000256" key="3">
    <source>
        <dbReference type="ARBA" id="ARBA00022806"/>
    </source>
</evidence>
<dbReference type="InterPro" id="IPR000629">
    <property type="entry name" value="RNA-helicase_DEAD-box_CS"/>
</dbReference>
<evidence type="ECO:0000256" key="2">
    <source>
        <dbReference type="ARBA" id="ARBA00022801"/>
    </source>
</evidence>
<dbReference type="CDD" id="cd00268">
    <property type="entry name" value="DEADc"/>
    <property type="match status" value="1"/>
</dbReference>
<dbReference type="PROSITE" id="PS51192">
    <property type="entry name" value="HELICASE_ATP_BIND_1"/>
    <property type="match status" value="1"/>
</dbReference>
<dbReference type="InterPro" id="IPR001650">
    <property type="entry name" value="Helicase_C-like"/>
</dbReference>
<evidence type="ECO:0000313" key="11">
    <source>
        <dbReference type="Proteomes" id="UP001218788"/>
    </source>
</evidence>
<keyword evidence="4 6" id="KW-0067">ATP-binding</keyword>
<evidence type="ECO:0000256" key="6">
    <source>
        <dbReference type="RuleBase" id="RU000492"/>
    </source>
</evidence>
<feature type="region of interest" description="Disordered" evidence="7">
    <location>
        <begin position="384"/>
        <end position="451"/>
    </location>
</feature>
<feature type="compositionally biased region" description="Acidic residues" evidence="7">
    <location>
        <begin position="439"/>
        <end position="451"/>
    </location>
</feature>
<keyword evidence="2 6" id="KW-0378">Hydrolase</keyword>
<dbReference type="InterPro" id="IPR027417">
    <property type="entry name" value="P-loop_NTPase"/>
</dbReference>
<dbReference type="EMBL" id="JAQQXP010000001">
    <property type="protein sequence ID" value="MDC8831001.1"/>
    <property type="molecule type" value="Genomic_DNA"/>
</dbReference>
<evidence type="ECO:0000256" key="7">
    <source>
        <dbReference type="SAM" id="MobiDB-lite"/>
    </source>
</evidence>
<sequence>MLITDLPVHHTLVSRVEDKGFTELTEVQEKTILPALLGKDIIASSKTGSGKTLAFLLPAVHRLLTQKALSKQDPRVLILAPTRELAKQVFGEAKWLCQKKSLATALVVGGDNYNDQAKALRRNPHIIVGTPGRIADHLEDKSFFINGLEMLIFDEADRMLDLGFAQAITLINRKADHRKRQTMLFSATMDHVELNHVLDTLLKAPVRVAVGSATAEHTDISQTLYFADHPEHKDALLVNQLASLDYNQAIVFTATRDDAERLAAMLTSELPTRSSRPLRGDYAQSKRSLTMNDFARGQFDILVTTDVASRGLDLSKVGLVVNYDMPKHPEEYVHRIGRTGRAGNQGAAVSFVGKRDWQSFTALKQQLSYPIEPEAHSELPAKFKGIKPKPVKPKAAKNASKDTANGGTSAVKKTRRVKTMTGEDIGHMPMRRKPAPAPDNDELDNDDNDEG</sequence>
<evidence type="ECO:0000313" key="10">
    <source>
        <dbReference type="EMBL" id="MDC8831001.1"/>
    </source>
</evidence>
<proteinExistence type="inferred from homology"/>
<feature type="domain" description="Helicase C-terminal" evidence="9">
    <location>
        <begin position="236"/>
        <end position="387"/>
    </location>
</feature>
<keyword evidence="11" id="KW-1185">Reference proteome</keyword>